<feature type="transmembrane region" description="Helical" evidence="5">
    <location>
        <begin position="21"/>
        <end position="41"/>
    </location>
</feature>
<keyword evidence="2 5" id="KW-0812">Transmembrane</keyword>
<sequence length="401" mass="45003">MTSAISDYKEKTFTPPSGGRGALVWACRILVALLFIFSGLIKANDPLGFSYKLEEYFEVFQVTFLNDLALSMSIILCSLEMILGFALLIGTRVNAIVWGLLLLIIFFGFLTFYSAFFKVVQTCGCFGDAIPLTPWESFGKDMALLALVLVLFFNRDKITPLVSHAAEMRWLVAAVVITLGVGMYTYNFLPVIDFLPYKVGNNIPNEMRTPPGAVPDEFELTYSLKNKKTGESKSISDKEYLKSGIWKDASWQIEGDPERRLVKKGFEPKIRDLGIQDSQGNDYTQELLSNPFYNLIVVAYDLKHTNADALDRLNALAINLTQNYNIRTVLLTSASPADAVAFSKQHHLAFEIFHADGVPLKTMVRANPGIMLLKNGTVMNKWHHHTMPDYDGLVKKYLQKP</sequence>
<dbReference type="InterPro" id="IPR009908">
    <property type="entry name" value="Methylamine_util_MauE"/>
</dbReference>
<feature type="transmembrane region" description="Helical" evidence="5">
    <location>
        <begin position="137"/>
        <end position="154"/>
    </location>
</feature>
<name>A0ABU3GV10_9SPHI</name>
<keyword evidence="3 5" id="KW-1133">Transmembrane helix</keyword>
<evidence type="ECO:0000313" key="8">
    <source>
        <dbReference type="Proteomes" id="UP001258315"/>
    </source>
</evidence>
<evidence type="ECO:0000256" key="5">
    <source>
        <dbReference type="SAM" id="Phobius"/>
    </source>
</evidence>
<organism evidence="7 8">
    <name type="scientific">Mucilaginibacter terrae</name>
    <dbReference type="NCBI Taxonomy" id="1955052"/>
    <lineage>
        <taxon>Bacteria</taxon>
        <taxon>Pseudomonadati</taxon>
        <taxon>Bacteroidota</taxon>
        <taxon>Sphingobacteriia</taxon>
        <taxon>Sphingobacteriales</taxon>
        <taxon>Sphingobacteriaceae</taxon>
        <taxon>Mucilaginibacter</taxon>
    </lineage>
</organism>
<dbReference type="RefSeq" id="WP_311950397.1">
    <property type="nucleotide sequence ID" value="NZ_JAVLVU010000001.1"/>
</dbReference>
<comment type="caution">
    <text evidence="7">The sequence shown here is derived from an EMBL/GenBank/DDBJ whole genome shotgun (WGS) entry which is preliminary data.</text>
</comment>
<proteinExistence type="predicted"/>
<evidence type="ECO:0000256" key="4">
    <source>
        <dbReference type="ARBA" id="ARBA00023136"/>
    </source>
</evidence>
<gene>
    <name evidence="7" type="ORF">QE417_002493</name>
</gene>
<evidence type="ECO:0000313" key="7">
    <source>
        <dbReference type="EMBL" id="MDT3403421.1"/>
    </source>
</evidence>
<dbReference type="Pfam" id="PF07291">
    <property type="entry name" value="MauE"/>
    <property type="match status" value="1"/>
</dbReference>
<keyword evidence="8" id="KW-1185">Reference proteome</keyword>
<feature type="transmembrane region" description="Helical" evidence="5">
    <location>
        <begin position="96"/>
        <end position="117"/>
    </location>
</feature>
<feature type="domain" description="Methylamine utilisation protein MauE" evidence="6">
    <location>
        <begin position="22"/>
        <end position="153"/>
    </location>
</feature>
<keyword evidence="4 5" id="KW-0472">Membrane</keyword>
<reference evidence="8" key="1">
    <citation type="submission" date="2023-07" db="EMBL/GenBank/DDBJ databases">
        <title>Functional and genomic diversity of the sorghum phyllosphere microbiome.</title>
        <authorList>
            <person name="Shade A."/>
        </authorList>
    </citation>
    <scope>NUCLEOTIDE SEQUENCE [LARGE SCALE GENOMIC DNA]</scope>
    <source>
        <strain evidence="8">SORGH_AS_0422</strain>
    </source>
</reference>
<dbReference type="Proteomes" id="UP001258315">
    <property type="component" value="Unassembled WGS sequence"/>
</dbReference>
<dbReference type="NCBIfam" id="NF045576">
    <property type="entry name" value="BT_3928_fam"/>
    <property type="match status" value="1"/>
</dbReference>
<evidence type="ECO:0000256" key="2">
    <source>
        <dbReference type="ARBA" id="ARBA00022692"/>
    </source>
</evidence>
<protein>
    <recommendedName>
        <fullName evidence="6">Methylamine utilisation protein MauE domain-containing protein</fullName>
    </recommendedName>
</protein>
<evidence type="ECO:0000256" key="1">
    <source>
        <dbReference type="ARBA" id="ARBA00004141"/>
    </source>
</evidence>
<feature type="transmembrane region" description="Helical" evidence="5">
    <location>
        <begin position="68"/>
        <end position="89"/>
    </location>
</feature>
<evidence type="ECO:0000256" key="3">
    <source>
        <dbReference type="ARBA" id="ARBA00022989"/>
    </source>
</evidence>
<feature type="transmembrane region" description="Helical" evidence="5">
    <location>
        <begin position="166"/>
        <end position="186"/>
    </location>
</feature>
<evidence type="ECO:0000259" key="6">
    <source>
        <dbReference type="Pfam" id="PF07291"/>
    </source>
</evidence>
<dbReference type="EMBL" id="JAVLVU010000001">
    <property type="protein sequence ID" value="MDT3403421.1"/>
    <property type="molecule type" value="Genomic_DNA"/>
</dbReference>
<accession>A0ABU3GV10</accession>
<comment type="subcellular location">
    <subcellularLocation>
        <location evidence="1">Membrane</location>
        <topology evidence="1">Multi-pass membrane protein</topology>
    </subcellularLocation>
</comment>